<evidence type="ECO:0000313" key="3">
    <source>
        <dbReference type="RefSeq" id="XP_022318228.1"/>
    </source>
</evidence>
<protein>
    <submittedName>
        <fullName evidence="3">Hypoxia-inducible factor 1-alpha inhibitor-like</fullName>
    </submittedName>
</protein>
<dbReference type="InterPro" id="IPR027452">
    <property type="entry name" value="FIH-1_dom_II"/>
</dbReference>
<sequence>MAKEDKNRDLKQYPFPLDEVPRLSIHNPETEKRIADGLPVVITDSHLVHSALHWDLDYLQENIGDGKFTVYKSKNKRFQYFDDKKLDTVKDFQKPMDHVDLTFPEFVNKLKNAKPGKDRVYLQQALNEGVGKKIVADFLGFNWSWVTEQQKKNKFGALTSNLLLIGMEGNVTPAHYDEQENFFAQLRGYKRFLLFHPDQFKCMYPYPCYHPCDRQSQVDFDNPDYKRFPKFKDVRGFETVVGPGDVLYLPMYWWHQVESIPGHGHTISVTFWYKSGPVGNIVYPLSPQQKVSMMRNLEKMIHQALNDEKEVPEFMQSMILGRYTDPPA</sequence>
<dbReference type="GO" id="GO:0045746">
    <property type="term" value="P:negative regulation of Notch signaling pathway"/>
    <property type="evidence" value="ECO:0007669"/>
    <property type="project" value="TreeGrafter"/>
</dbReference>
<dbReference type="GO" id="GO:0005737">
    <property type="term" value="C:cytoplasm"/>
    <property type="evidence" value="ECO:0007669"/>
    <property type="project" value="TreeGrafter"/>
</dbReference>
<dbReference type="GO" id="GO:0071532">
    <property type="term" value="F:ankyrin repeat binding"/>
    <property type="evidence" value="ECO:0007669"/>
    <property type="project" value="TreeGrafter"/>
</dbReference>
<dbReference type="KEGG" id="cvn:111121306"/>
<gene>
    <name evidence="3" type="primary">LOC111121306</name>
</gene>
<dbReference type="GO" id="GO:0036139">
    <property type="term" value="F:peptidyl-histidine dioxygenase activity"/>
    <property type="evidence" value="ECO:0007669"/>
    <property type="project" value="TreeGrafter"/>
</dbReference>
<dbReference type="Gene3D" id="2.60.120.10">
    <property type="entry name" value="Jelly Rolls"/>
    <property type="match status" value="1"/>
</dbReference>
<dbReference type="PANTHER" id="PTHR12461">
    <property type="entry name" value="HYPOXIA-INDUCIBLE FACTOR 1 ALPHA INHIBITOR-RELATED"/>
    <property type="match status" value="1"/>
</dbReference>
<dbReference type="Pfam" id="PF13621">
    <property type="entry name" value="Cupin_8"/>
    <property type="match status" value="1"/>
</dbReference>
<dbReference type="InterPro" id="IPR003347">
    <property type="entry name" value="JmjC_dom"/>
</dbReference>
<dbReference type="PROSITE" id="PS51184">
    <property type="entry name" value="JMJC"/>
    <property type="match status" value="1"/>
</dbReference>
<keyword evidence="2" id="KW-1185">Reference proteome</keyword>
<dbReference type="Proteomes" id="UP000694844">
    <property type="component" value="Chromosome 2"/>
</dbReference>
<dbReference type="FunFam" id="2.60.120.10:FF:000042">
    <property type="entry name" value="Hypoxia-inducible factor 1-alpha inhibitor"/>
    <property type="match status" value="1"/>
</dbReference>
<dbReference type="Gene3D" id="1.10.287.1010">
    <property type="entry name" value="Clavaminate synthase-like"/>
    <property type="match status" value="1"/>
</dbReference>
<evidence type="ECO:0000313" key="2">
    <source>
        <dbReference type="Proteomes" id="UP000694844"/>
    </source>
</evidence>
<dbReference type="GeneID" id="111121306"/>
<accession>A0A8B8CQX7</accession>
<dbReference type="RefSeq" id="XP_022318228.1">
    <property type="nucleotide sequence ID" value="XM_022462520.1"/>
</dbReference>
<dbReference type="AlphaFoldDB" id="A0A8B8CQX7"/>
<dbReference type="SUPFAM" id="SSF51197">
    <property type="entry name" value="Clavaminate synthase-like"/>
    <property type="match status" value="1"/>
</dbReference>
<reference evidence="3" key="1">
    <citation type="submission" date="2025-08" db="UniProtKB">
        <authorList>
            <consortium name="RefSeq"/>
        </authorList>
    </citation>
    <scope>IDENTIFICATION</scope>
    <source>
        <tissue evidence="3">Whole sample</tissue>
    </source>
</reference>
<dbReference type="GO" id="GO:0036140">
    <property type="term" value="F:[protein]-asparagine 3-dioxygenase activity"/>
    <property type="evidence" value="ECO:0007669"/>
    <property type="project" value="TreeGrafter"/>
</dbReference>
<feature type="domain" description="JmjC" evidence="1">
    <location>
        <begin position="117"/>
        <end position="290"/>
    </location>
</feature>
<dbReference type="InterPro" id="IPR041667">
    <property type="entry name" value="Cupin_8"/>
</dbReference>
<organism evidence="2 3">
    <name type="scientific">Crassostrea virginica</name>
    <name type="common">Eastern oyster</name>
    <dbReference type="NCBI Taxonomy" id="6565"/>
    <lineage>
        <taxon>Eukaryota</taxon>
        <taxon>Metazoa</taxon>
        <taxon>Spiralia</taxon>
        <taxon>Lophotrochozoa</taxon>
        <taxon>Mollusca</taxon>
        <taxon>Bivalvia</taxon>
        <taxon>Autobranchia</taxon>
        <taxon>Pteriomorphia</taxon>
        <taxon>Ostreida</taxon>
        <taxon>Ostreoidea</taxon>
        <taxon>Ostreidae</taxon>
        <taxon>Crassostrea</taxon>
    </lineage>
</organism>
<dbReference type="SMART" id="SM00558">
    <property type="entry name" value="JmjC"/>
    <property type="match status" value="1"/>
</dbReference>
<dbReference type="OrthoDB" id="47172at2759"/>
<dbReference type="GO" id="GO:0005634">
    <property type="term" value="C:nucleus"/>
    <property type="evidence" value="ECO:0007669"/>
    <property type="project" value="TreeGrafter"/>
</dbReference>
<name>A0A8B8CQX7_CRAVI</name>
<dbReference type="PANTHER" id="PTHR12461:SF105">
    <property type="entry name" value="HYPOXIA-INDUCIBLE FACTOR 1-ALPHA INHIBITOR"/>
    <property type="match status" value="1"/>
</dbReference>
<dbReference type="InterPro" id="IPR014710">
    <property type="entry name" value="RmlC-like_jellyroll"/>
</dbReference>
<evidence type="ECO:0000259" key="1">
    <source>
        <dbReference type="PROSITE" id="PS51184"/>
    </source>
</evidence>
<proteinExistence type="predicted"/>